<feature type="transmembrane region" description="Helical" evidence="6">
    <location>
        <begin position="159"/>
        <end position="178"/>
    </location>
</feature>
<keyword evidence="3 6" id="KW-1133">Transmembrane helix</keyword>
<dbReference type="PIRSF" id="PIRSF006060">
    <property type="entry name" value="AA_transporter"/>
    <property type="match status" value="1"/>
</dbReference>
<feature type="transmembrane region" description="Helical" evidence="6">
    <location>
        <begin position="185"/>
        <end position="207"/>
    </location>
</feature>
<evidence type="ECO:0000256" key="4">
    <source>
        <dbReference type="ARBA" id="ARBA00023136"/>
    </source>
</evidence>
<keyword evidence="8" id="KW-1185">Reference proteome</keyword>
<keyword evidence="4 6" id="KW-0472">Membrane</keyword>
<feature type="transmembrane region" description="Helical" evidence="6">
    <location>
        <begin position="45"/>
        <end position="73"/>
    </location>
</feature>
<dbReference type="AlphaFoldDB" id="A0A4P6JLP3"/>
<sequence length="514" mass="53981">MLPGFPLDLTSMAVLRPRPQGGLPMSSLNPQSPSSKSYQQQLSRAIGVLGNICISVSAITPTASIFIIAPVAFNLQGSGAFLAFVIAGIIGLGMAMCYSELGSAFPVVGGQYSIVARVLGRFPGFLAFADYLTLAVFVPSSIALGAGQYVAVLFPNLTVNANLVGAIIMLATTLIAILSIRANAFVTGIFLAVELLAVATVSVLGLANIHQPLSILFSPQTVNAQGALSPLAFGALLAGVSTAIFAYNGYDGPIVFSEEMTGPRRGIARAVLWALGISIAAELIPVTAALLGAPSLKELIHSNTPMSYVLSALGGPLLNTLVTIGVLCSIFNGNIAIILGYGRVIYSSGRDKAWPEPVSGWLELCHPKLKTPWVATALVGVIGTVLTALSSVAALVTFTGVLLVVLYALVALSALVSRFTQKDLVRPYKMPLWPLWPLIGLIGCIVVFTQQALSDMGICAAILVVAAIYYFFYLRPRQKTHWVMLDPTYGDDEETTAEDPLIKPTAGGEAQTSL</sequence>
<feature type="transmembrane region" description="Helical" evidence="6">
    <location>
        <begin position="227"/>
        <end position="250"/>
    </location>
</feature>
<evidence type="ECO:0000313" key="7">
    <source>
        <dbReference type="EMBL" id="QBD76138.1"/>
    </source>
</evidence>
<evidence type="ECO:0000256" key="1">
    <source>
        <dbReference type="ARBA" id="ARBA00004141"/>
    </source>
</evidence>
<dbReference type="OrthoDB" id="178667at2"/>
<dbReference type="GO" id="GO:0015179">
    <property type="term" value="F:L-amino acid transmembrane transporter activity"/>
    <property type="evidence" value="ECO:0007669"/>
    <property type="project" value="TreeGrafter"/>
</dbReference>
<evidence type="ECO:0000256" key="2">
    <source>
        <dbReference type="ARBA" id="ARBA00022692"/>
    </source>
</evidence>
<dbReference type="PANTHER" id="PTHR11785">
    <property type="entry name" value="AMINO ACID TRANSPORTER"/>
    <property type="match status" value="1"/>
</dbReference>
<feature type="transmembrane region" description="Helical" evidence="6">
    <location>
        <begin position="373"/>
        <end position="395"/>
    </location>
</feature>
<gene>
    <name evidence="7" type="ORF">EPA93_09000</name>
</gene>
<dbReference type="Pfam" id="PF13520">
    <property type="entry name" value="AA_permease_2"/>
    <property type="match status" value="1"/>
</dbReference>
<dbReference type="InterPro" id="IPR002293">
    <property type="entry name" value="AA/rel_permease1"/>
</dbReference>
<evidence type="ECO:0000256" key="3">
    <source>
        <dbReference type="ARBA" id="ARBA00022989"/>
    </source>
</evidence>
<accession>A0A4P6JLP3</accession>
<comment type="subcellular location">
    <subcellularLocation>
        <location evidence="1">Membrane</location>
        <topology evidence="1">Multi-pass membrane protein</topology>
    </subcellularLocation>
</comment>
<feature type="transmembrane region" description="Helical" evidence="6">
    <location>
        <begin position="122"/>
        <end position="147"/>
    </location>
</feature>
<proteinExistence type="predicted"/>
<evidence type="ECO:0000256" key="6">
    <source>
        <dbReference type="SAM" id="Phobius"/>
    </source>
</evidence>
<dbReference type="Gene3D" id="1.20.1740.10">
    <property type="entry name" value="Amino acid/polyamine transporter I"/>
    <property type="match status" value="1"/>
</dbReference>
<dbReference type="PANTHER" id="PTHR11785:SF512">
    <property type="entry name" value="SOBREMESA, ISOFORM B"/>
    <property type="match status" value="1"/>
</dbReference>
<dbReference type="EMBL" id="CP035758">
    <property type="protein sequence ID" value="QBD76138.1"/>
    <property type="molecule type" value="Genomic_DNA"/>
</dbReference>
<evidence type="ECO:0000256" key="5">
    <source>
        <dbReference type="SAM" id="MobiDB-lite"/>
    </source>
</evidence>
<dbReference type="GO" id="GO:0016020">
    <property type="term" value="C:membrane"/>
    <property type="evidence" value="ECO:0007669"/>
    <property type="project" value="UniProtKB-SubCell"/>
</dbReference>
<protein>
    <submittedName>
        <fullName evidence="7">APC family permease</fullName>
    </submittedName>
</protein>
<feature type="transmembrane region" description="Helical" evidence="6">
    <location>
        <begin position="432"/>
        <end position="449"/>
    </location>
</feature>
<feature type="transmembrane region" description="Helical" evidence="6">
    <location>
        <begin position="401"/>
        <end position="420"/>
    </location>
</feature>
<dbReference type="KEGG" id="kbs:EPA93_09000"/>
<feature type="transmembrane region" description="Helical" evidence="6">
    <location>
        <begin position="455"/>
        <end position="474"/>
    </location>
</feature>
<organism evidence="7 8">
    <name type="scientific">Ktedonosporobacter rubrisoli</name>
    <dbReference type="NCBI Taxonomy" id="2509675"/>
    <lineage>
        <taxon>Bacteria</taxon>
        <taxon>Bacillati</taxon>
        <taxon>Chloroflexota</taxon>
        <taxon>Ktedonobacteria</taxon>
        <taxon>Ktedonobacterales</taxon>
        <taxon>Ktedonosporobacteraceae</taxon>
        <taxon>Ktedonosporobacter</taxon>
    </lineage>
</organism>
<feature type="transmembrane region" description="Helical" evidence="6">
    <location>
        <begin position="79"/>
        <end position="101"/>
    </location>
</feature>
<dbReference type="Proteomes" id="UP000290365">
    <property type="component" value="Chromosome"/>
</dbReference>
<keyword evidence="2 6" id="KW-0812">Transmembrane</keyword>
<dbReference type="InterPro" id="IPR050598">
    <property type="entry name" value="AminoAcid_Transporter"/>
</dbReference>
<feature type="region of interest" description="Disordered" evidence="5">
    <location>
        <begin position="494"/>
        <end position="514"/>
    </location>
</feature>
<feature type="transmembrane region" description="Helical" evidence="6">
    <location>
        <begin position="271"/>
        <end position="296"/>
    </location>
</feature>
<reference evidence="7 8" key="1">
    <citation type="submission" date="2019-01" db="EMBL/GenBank/DDBJ databases">
        <title>Ktedonosporobacter rubrisoli SCAWS-G2.</title>
        <authorList>
            <person name="Huang Y."/>
            <person name="Yan B."/>
        </authorList>
    </citation>
    <scope>NUCLEOTIDE SEQUENCE [LARGE SCALE GENOMIC DNA]</scope>
    <source>
        <strain evidence="7 8">SCAWS-G2</strain>
    </source>
</reference>
<feature type="transmembrane region" description="Helical" evidence="6">
    <location>
        <begin position="316"/>
        <end position="342"/>
    </location>
</feature>
<evidence type="ECO:0000313" key="8">
    <source>
        <dbReference type="Proteomes" id="UP000290365"/>
    </source>
</evidence>
<name>A0A4P6JLP3_KTERU</name>